<dbReference type="OrthoDB" id="26681at2759"/>
<proteinExistence type="predicted"/>
<dbReference type="SUPFAM" id="SSF81837">
    <property type="entry name" value="BEACH domain"/>
    <property type="match status" value="1"/>
</dbReference>
<protein>
    <submittedName>
        <fullName evidence="7">Beige protein-like 1</fullName>
    </submittedName>
</protein>
<dbReference type="PROSITE" id="PS50294">
    <property type="entry name" value="WD_REPEATS_REGION"/>
    <property type="match status" value="1"/>
</dbReference>
<dbReference type="InterPro" id="IPR036372">
    <property type="entry name" value="BEACH_dom_sf"/>
</dbReference>
<dbReference type="SMART" id="SM00320">
    <property type="entry name" value="WD40"/>
    <property type="match status" value="2"/>
</dbReference>
<keyword evidence="8" id="KW-1185">Reference proteome</keyword>
<evidence type="ECO:0000313" key="8">
    <source>
        <dbReference type="Proteomes" id="UP001140513"/>
    </source>
</evidence>
<evidence type="ECO:0000259" key="6">
    <source>
        <dbReference type="PROSITE" id="PS51783"/>
    </source>
</evidence>
<evidence type="ECO:0000256" key="2">
    <source>
        <dbReference type="ARBA" id="ARBA00022737"/>
    </source>
</evidence>
<dbReference type="InterPro" id="IPR023362">
    <property type="entry name" value="PH-BEACH_dom"/>
</dbReference>
<dbReference type="InterPro" id="IPR036322">
    <property type="entry name" value="WD40_repeat_dom_sf"/>
</dbReference>
<name>A0A9W8XKX2_9PLEO</name>
<dbReference type="PROSITE" id="PS50082">
    <property type="entry name" value="WD_REPEATS_2"/>
    <property type="match status" value="1"/>
</dbReference>
<feature type="region of interest" description="Disordered" evidence="4">
    <location>
        <begin position="1769"/>
        <end position="1796"/>
    </location>
</feature>
<evidence type="ECO:0000259" key="5">
    <source>
        <dbReference type="PROSITE" id="PS50197"/>
    </source>
</evidence>
<dbReference type="SUPFAM" id="SSF49899">
    <property type="entry name" value="Concanavalin A-like lectins/glucanases"/>
    <property type="match status" value="1"/>
</dbReference>
<sequence>MAARRHRSSTAASRAPPMNNQIAELRSLADELIRASETSPPTADVLQAQSNALRRMRQLLIDSHEHTQTKDAFRHVRGFEVLLLTLRSISGFYKPDQLSPPDRIDFFEVIKSTLDVLSEALNDHSGNRRFFAKRVEDNGWSALEQALGSTGIFGGQSKSKRDDAGQEQLFGCLFAFALGEEAVTRIFRDIDKKVEEAQSEAKENQARDEQQHEKNTTEIMVMSPHSTHSDADVNIDALRAQVRTIFSGTEVLQNSDIVPTILHFWKGLSGLDAPGTRSKPLSVAVLLAILEITTLSSYNKAGVHVTGVLSIILPLLFDNQCAPVEAGLLRELADQLIEFGINKLDDAYYLFRKAATSEHAAEFLHQGMRISRGAPFIQFDLSLHGFSAIELPDMGRSFPPISPGGGYTFATWVRVDKFDPNCHTTIFGAYDDTQTCFLMAYLEKDTRCFILQTYMGHSAGITPSVRFKKAPLFQEGRWYHIAVVHRRPKALSLGAHQAYLFVDGEFTETMKAHYPSHPPVLESSQESFASLSSSRGQHRVLAFLGTPRNLAPRLGRNVLTSRLSMASFHLIAEPLSDELIAVYHKLGPRYCGNFQDKLGSFQTYRTSAELHVLNEILHPGKEERSEIVSAIRSSAGLLIPESKMLLSFSPSSVMDDDDRNAIDESQLIRSLSRDSAKALHRYTRMHGTPIIINAAVPSVNDALSQVRGFGRLSGDAVVVVPQALDDAIWRIGGCSAVGLKLVQSAQSLGSVLRAVQILLEAVEGNWRNCEAMEQNNGFAVLAEVLRQKVGHALTGYSLRSSSAIDVSTDDREAFLFRLLRVILKFVGYDELHPEESLIINPLAYRVLLVDLEIWRQSMSLDTQKLYYKQFVDFARGSKHHHYNAKRFQRIRVVKRLTDALKGEPFTPEIFPLFLDAFKVLLQANFNGESSRSLSLFVTYALHDSRASYVKRPLRPKASTRRLRKGTPPTLTPGTTPRSASPGQDPRSPAGLPLAELGVAVLGMLAELLCDPSNLNEIVRFAKNVTGKWLLYLLAESDHRVVVLAAKILARLLVANGPHYVKKFGEKTGGFTILKNRFRQWWNTPGIWTICFALLFGVDVAKIDFERDFDVHNLVEIFITKPQKSKVEILYPAVFAVITAMLDTGLRAIVRDPGKTEDEPSKSHNGEATVIRGRRRTMSLNAKQPTIDTKVPQSQRLNDYAGVLNSAIQFLSELHSRSEAFRDFTCSSNYIQELLFVLYPVIVSSDCVSAETELLSRGSALTFEGQDVVIQPLSKANGSQAPVVRTTTVNSSPSPSPQRVVPLRRASSFVLVSADKAKKDPQVTRLETILSPRQNGPVAMRIGSSVVEAVLEVVLLVYHDQLFNRKEFPGLALFMRTPPGFQEHQAYFESYVMRQTISSVTSALQLSQTLLHEPRVLSNLSRLVTHLSEAVFEGWFLGGAEPLLDFIGFLLEYLERPDIAKIKTVQLCVKPIKTIRERFLRVILLRLAEPDSSEEDSAASRPILKVVYWQPIILSSENSELFHLRPMCYLLYTKLSSPHEDVRLAAVNFWRLFFVQKPTDAMAILSQTIPPEKRKLYDGFQKLTELDNESFLTWFEKHQTDLDRYFYGAMTRAWEDYANDQNKKTESTSQERIAKRRDKLKQWHHEELTSEHVWSQHESTLNHWRSNIHASERTKHQRDLQDQQENATFLATVMSKLDKQLRGPCALFEDSPAPKWRLDETEGRDRKRLRIIIDSTGRVQTYQPKRKDTDPNYRGKLRLDTTVPSVSVGVTPIASTSTRPSISMTAPDGLQDEAGSDSEDDFEMVEALLEDDDGFEDKNRKVMRSLNRGDQVQYVCNISRVVGLEAIEGLLIVGKDCLYLLDDFFQRADGEIVRVWQAPTDERDPYVQVIAGKEAVTRRPPPRTHDETTRHWKWSEVISISKRRFLHRDVAIERAPHVAKPDLLVNPELSWRLDSLRNPEEAPQTLSSRWASAFGSVSSHPVTRRWMKGELSNYHYLMFVNTLAGRTFNDLTQYPVFPWIISNYTDAELDLTNPKNFRDLSKPIGIQNPLQEDFVRQKYVAMLEMDDTENAAHYLTHYSSAMMVASYLIRLQPFMAAFSLIQGGLDHADRMFYSIQSAWDSATGSNMTDVRELTPEFFFLPEFLTNVNNYDFGLRAGGESIDNVALPPWAKGDPAIFIEKQREALESPFVSKNLHHWIDLIFGYKQRGEAAVEAANVYERTTYQGAIDFDSITDDKLRELHISRLNNFGQTPVQVFQRPHPQKEDLNPKLQKLDTAAESLHRLPGTLLESNDRVSSLAYITKHDKLLCSAPFRQNIPPLYDRYMEWGFTDGSVRFYDSNSKKMVGIFEHLHSGQLTASFFVDGRTLITAGTDCTIAIWKVHKTERGTVELQWTTTLFGHKRPVVTLAASRALSAFLSASSDGRVFLWDLNRFEFVRELDLGPAQKRDPVSIQAAKINNVTGHMTLACGPRLIVTTLNGEKLLDQDISDGEDDFDGITALALYEGVGNEWCERELIFTGHRRGVVKIFHLIPAPSSTNTPWALTLIKQLNHGDASREDGANHLAPITCILPMPHNVYTGDEEGRVVRSSFFDLKEWCSREQGYPGQVEWKAGEKTSAEWGGTQLEVKRMKIF</sequence>
<dbReference type="Gene3D" id="2.130.10.10">
    <property type="entry name" value="YVTN repeat-like/Quinoprotein amine dehydrogenase"/>
    <property type="match status" value="1"/>
</dbReference>
<dbReference type="SMART" id="SM01026">
    <property type="entry name" value="Beach"/>
    <property type="match status" value="1"/>
</dbReference>
<dbReference type="RefSeq" id="XP_056070364.1">
    <property type="nucleotide sequence ID" value="XM_056216117.1"/>
</dbReference>
<dbReference type="InterPro" id="IPR015943">
    <property type="entry name" value="WD40/YVTN_repeat-like_dom_sf"/>
</dbReference>
<dbReference type="InterPro" id="IPR000409">
    <property type="entry name" value="BEACH_dom"/>
</dbReference>
<dbReference type="Pfam" id="PF02138">
    <property type="entry name" value="Beach"/>
    <property type="match status" value="1"/>
</dbReference>
<keyword evidence="1 3" id="KW-0853">WD repeat</keyword>
<evidence type="ECO:0000256" key="3">
    <source>
        <dbReference type="PROSITE-ProRule" id="PRU00221"/>
    </source>
</evidence>
<dbReference type="Pfam" id="PF23295">
    <property type="entry name" value="Arm_4"/>
    <property type="match status" value="1"/>
</dbReference>
<keyword evidence="2" id="KW-0677">Repeat</keyword>
<dbReference type="Pfam" id="PF13385">
    <property type="entry name" value="Laminin_G_3"/>
    <property type="match status" value="1"/>
</dbReference>
<dbReference type="EMBL" id="JAPEUX010000005">
    <property type="protein sequence ID" value="KAJ4352008.1"/>
    <property type="molecule type" value="Genomic_DNA"/>
</dbReference>
<dbReference type="PROSITE" id="PS50197">
    <property type="entry name" value="BEACH"/>
    <property type="match status" value="1"/>
</dbReference>
<dbReference type="Pfam" id="PF00400">
    <property type="entry name" value="WD40"/>
    <property type="match status" value="1"/>
</dbReference>
<dbReference type="InterPro" id="IPR013320">
    <property type="entry name" value="ConA-like_dom_sf"/>
</dbReference>
<dbReference type="Gene3D" id="1.10.1540.10">
    <property type="entry name" value="BEACH domain"/>
    <property type="match status" value="1"/>
</dbReference>
<dbReference type="GeneID" id="80910884"/>
<comment type="caution">
    <text evidence="7">The sequence shown here is derived from an EMBL/GenBank/DDBJ whole genome shotgun (WGS) entry which is preliminary data.</text>
</comment>
<accession>A0A9W8XKX2</accession>
<dbReference type="Proteomes" id="UP001140513">
    <property type="component" value="Unassembled WGS sequence"/>
</dbReference>
<evidence type="ECO:0000256" key="1">
    <source>
        <dbReference type="ARBA" id="ARBA00022574"/>
    </source>
</evidence>
<dbReference type="PANTHER" id="PTHR46108">
    <property type="entry name" value="BLUE CHEESE"/>
    <property type="match status" value="1"/>
</dbReference>
<feature type="domain" description="BEACH-type PH" evidence="6">
    <location>
        <begin position="1826"/>
        <end position="1966"/>
    </location>
</feature>
<gene>
    <name evidence="7" type="primary">BPH1</name>
    <name evidence="7" type="ORF">N0V89_007354</name>
</gene>
<dbReference type="CDD" id="cd06071">
    <property type="entry name" value="Beach"/>
    <property type="match status" value="1"/>
</dbReference>
<dbReference type="InterPro" id="IPR051944">
    <property type="entry name" value="BEACH_domain_protein"/>
</dbReference>
<reference evidence="7" key="1">
    <citation type="submission" date="2022-10" db="EMBL/GenBank/DDBJ databases">
        <title>Tapping the CABI collections for fungal endophytes: first genome assemblies for Collariella, Neodidymelliopsis, Ascochyta clinopodiicola, Didymella pomorum, Didymosphaeria variabile, Neocosmospora piperis and Neocucurbitaria cava.</title>
        <authorList>
            <person name="Hill R."/>
        </authorList>
    </citation>
    <scope>NUCLEOTIDE SEQUENCE</scope>
    <source>
        <strain evidence="7">IMI 356815</strain>
    </source>
</reference>
<feature type="domain" description="BEACH" evidence="5">
    <location>
        <begin position="1970"/>
        <end position="2262"/>
    </location>
</feature>
<evidence type="ECO:0000256" key="4">
    <source>
        <dbReference type="SAM" id="MobiDB-lite"/>
    </source>
</evidence>
<feature type="region of interest" description="Disordered" evidence="4">
    <location>
        <begin position="1"/>
        <end position="21"/>
    </location>
</feature>
<dbReference type="SUPFAM" id="SSF50729">
    <property type="entry name" value="PH domain-like"/>
    <property type="match status" value="1"/>
</dbReference>
<feature type="repeat" description="WD" evidence="3">
    <location>
        <begin position="2395"/>
        <end position="2436"/>
    </location>
</feature>
<dbReference type="SUPFAM" id="SSF50978">
    <property type="entry name" value="WD40 repeat-like"/>
    <property type="match status" value="1"/>
</dbReference>
<dbReference type="Gene3D" id="2.60.120.200">
    <property type="match status" value="1"/>
</dbReference>
<dbReference type="InterPro" id="IPR056252">
    <property type="entry name" value="Alfy-like_Arm-like"/>
</dbReference>
<dbReference type="InterPro" id="IPR001680">
    <property type="entry name" value="WD40_rpt"/>
</dbReference>
<feature type="compositionally biased region" description="Low complexity" evidence="4">
    <location>
        <begin position="965"/>
        <end position="977"/>
    </location>
</feature>
<feature type="compositionally biased region" description="Polar residues" evidence="4">
    <location>
        <begin position="1772"/>
        <end position="1783"/>
    </location>
</feature>
<dbReference type="PROSITE" id="PS51783">
    <property type="entry name" value="PH_BEACH"/>
    <property type="match status" value="1"/>
</dbReference>
<evidence type="ECO:0000313" key="7">
    <source>
        <dbReference type="EMBL" id="KAJ4352008.1"/>
    </source>
</evidence>
<feature type="region of interest" description="Disordered" evidence="4">
    <location>
        <begin position="956"/>
        <end position="987"/>
    </location>
</feature>
<dbReference type="PANTHER" id="PTHR46108:SF4">
    <property type="entry name" value="BLUE CHEESE"/>
    <property type="match status" value="1"/>
</dbReference>
<organism evidence="7 8">
    <name type="scientific">Didymosphaeria variabile</name>
    <dbReference type="NCBI Taxonomy" id="1932322"/>
    <lineage>
        <taxon>Eukaryota</taxon>
        <taxon>Fungi</taxon>
        <taxon>Dikarya</taxon>
        <taxon>Ascomycota</taxon>
        <taxon>Pezizomycotina</taxon>
        <taxon>Dothideomycetes</taxon>
        <taxon>Pleosporomycetidae</taxon>
        <taxon>Pleosporales</taxon>
        <taxon>Massarineae</taxon>
        <taxon>Didymosphaeriaceae</taxon>
        <taxon>Didymosphaeria</taxon>
    </lineage>
</organism>